<evidence type="ECO:0000256" key="1">
    <source>
        <dbReference type="SAM" id="MobiDB-lite"/>
    </source>
</evidence>
<gene>
    <name evidence="2" type="ORF">FJZ47_07975</name>
</gene>
<dbReference type="InterPro" id="IPR019151">
    <property type="entry name" value="Proteasome_assmbl_chaperone_2"/>
</dbReference>
<reference evidence="2" key="1">
    <citation type="submission" date="2019-03" db="EMBL/GenBank/DDBJ databases">
        <title>Lake Tanganyika Metagenome-Assembled Genomes (MAGs).</title>
        <authorList>
            <person name="Tran P."/>
        </authorList>
    </citation>
    <scope>NUCLEOTIDE SEQUENCE</scope>
    <source>
        <strain evidence="2">K_DeepCast_65m_m2_066</strain>
    </source>
</reference>
<accession>A0A937W1G8</accession>
<name>A0A937W1G8_UNCTE</name>
<dbReference type="Proteomes" id="UP000712673">
    <property type="component" value="Unassembled WGS sequence"/>
</dbReference>
<dbReference type="Pfam" id="PF09754">
    <property type="entry name" value="PAC2"/>
    <property type="match status" value="1"/>
</dbReference>
<evidence type="ECO:0000313" key="3">
    <source>
        <dbReference type="Proteomes" id="UP000712673"/>
    </source>
</evidence>
<feature type="region of interest" description="Disordered" evidence="1">
    <location>
        <begin position="251"/>
        <end position="302"/>
    </location>
</feature>
<feature type="compositionally biased region" description="Basic and acidic residues" evidence="1">
    <location>
        <begin position="286"/>
        <end position="302"/>
    </location>
</feature>
<proteinExistence type="predicted"/>
<sequence length="302" mass="34178">MDALHFEYMPTLRRPYLLMTYAGWSDAAGVATAAGRFLVEHLQAKRFASIDPEDFYSFPDQRPQSRYNEQGEREINWPANEFFVSHQPALEHDIVITVGIEPHLKWRTFTELLIDFVKRCDIYQTYTLGALWADVLYSAPVQFSGSATDPQLATQLGLGTGSRYEGPTGMVGVLHDTLRRQRLISASVWANMPYYISATPNPKGILAIVRRGLEIVGLPALLPDMEEEAREFDSRVAEAIAEDPKIAAHVRNLERQAGRASQQPQRPAPRQEEPVSGDDLAAQFEHFLREQRRDPRGEEERG</sequence>
<organism evidence="2 3">
    <name type="scientific">Tectimicrobiota bacterium</name>
    <dbReference type="NCBI Taxonomy" id="2528274"/>
    <lineage>
        <taxon>Bacteria</taxon>
        <taxon>Pseudomonadati</taxon>
        <taxon>Nitrospinota/Tectimicrobiota group</taxon>
        <taxon>Candidatus Tectimicrobiota</taxon>
    </lineage>
</organism>
<comment type="caution">
    <text evidence="2">The sequence shown here is derived from an EMBL/GenBank/DDBJ whole genome shotgun (WGS) entry which is preliminary data.</text>
</comment>
<dbReference type="EMBL" id="VGLS01000187">
    <property type="protein sequence ID" value="MBM3223719.1"/>
    <property type="molecule type" value="Genomic_DNA"/>
</dbReference>
<dbReference type="Gene3D" id="3.40.50.10900">
    <property type="entry name" value="PAC-like subunit"/>
    <property type="match status" value="1"/>
</dbReference>
<dbReference type="SUPFAM" id="SSF159659">
    <property type="entry name" value="Cgl1923-like"/>
    <property type="match status" value="1"/>
</dbReference>
<protein>
    <submittedName>
        <fullName evidence="2">PAC2 family protein</fullName>
    </submittedName>
</protein>
<evidence type="ECO:0000313" key="2">
    <source>
        <dbReference type="EMBL" id="MBM3223719.1"/>
    </source>
</evidence>
<dbReference type="AlphaFoldDB" id="A0A937W1G8"/>
<dbReference type="InterPro" id="IPR038389">
    <property type="entry name" value="PSMG2_sf"/>
</dbReference>